<evidence type="ECO:0000313" key="3">
    <source>
        <dbReference type="Proteomes" id="UP001162031"/>
    </source>
</evidence>
<feature type="compositionally biased region" description="Basic and acidic residues" evidence="1">
    <location>
        <begin position="167"/>
        <end position="190"/>
    </location>
</feature>
<comment type="caution">
    <text evidence="2">The sequence shown here is derived from an EMBL/GenBank/DDBJ whole genome shotgun (WGS) entry which is preliminary data.</text>
</comment>
<reference evidence="2" key="1">
    <citation type="submission" date="2022-12" db="EMBL/GenBank/DDBJ databases">
        <authorList>
            <person name="Webb A."/>
        </authorList>
    </citation>
    <scope>NUCLEOTIDE SEQUENCE</scope>
    <source>
        <strain evidence="2">Hp1</strain>
    </source>
</reference>
<sequence length="1716" mass="189828">MAAAASRAGDTRRPSDASPDAAPQPSHTARPLAPHAPRDTPSASALRASEAPYRARVRTVRITTRVHPDMLVPYLYTDRPDRCSINAIGSDTACTIDYCALSPSELAQVPPSQGFGMNFLVAGHSRATLEAAAGRLQALVETVEAYLLQKTSGRSRAGGRAAQSEFRSSRVDAEGAAHEHEDGERKRMETDGRTVRDRHWAEWTADECAYSADAAWASATYQVRGHGDGWRPWKRRQGEMIEDKEEWSVRRRRRGVQACGRRSSDVDAAAGEGAFVPHRGGQMRPPSETRRRVRRTLDAVQWVPRQHSRGMRSGDAGYAAYAVASSVAENEPSHRMLHHQQNHYLYQGSPKQFAQAEFSPYGDDRLESDDGADVPEYEETADSANATVRYNDGAAFFTDQHRSMYRSHPCRSLKRPLSKVQRNGTVTPPSVYRKRIPYMYDYRYDDEEDEWMTEEEEEVGGDYGIAPQFRSLDSPVVHQRPHFDSRSPGQWGSPVVRAPHQLHKRRRIPPDRYFADERMNNDYRYNRHSHERTFSPVLNDRMGQLHKVAANVGGSTFPDRLDNLEKMAAEEESTASSSIAAHTNDDVLTSTTCATEPAYDMLADSSVDNEPLSSTGELPLEQRDPCENAEALQVTSDNTAADEPHSVCTSQMETVPLESAERTEDAAAVALPQNTIALASRSGPVSNETDRSAPGSDVSVSNETGPSTPCDDVSVSNKTGLSAPDCDVSDSNETGPSAPDCDISVSNETDLSAPCGDVLAAQRENSQANISDLSNPLGNGAIMQAPVFVESTVDQQCTLNEGRPTQPTSERPATDAICMNDYAIESLKRLSRAEADFAIAERSLLTQEAKLRQAENRSNRYWRLKALCDTVCYLQCQVSSCSRGTDASHNQDLLDKLESFLESAVTQKEQTLHDKVVALQGEVDRILAVRTRVDKDQVIEDQAKAVKRDGALGNPTSSTPSTEKQCVNGDDAQGTAWEDSDWPDEDVPCDVSSETEACAAQTVSEKSGPKIGGSLVPVKLERGMSPSWPRELPPFVRSMLSRVIFADPQSYVMRAAHERLLDEIAKGDPYYYLQPKVVHKNDEACLPLHSSVSPVCEFGCRGSSALKWKQKLVSQISARMKSFDDVAYSLARSSGGNGVLNRKKVNSIIRKLHFVAVQLHSLVSHLYCVKSLAVCKEVDSLPTALNNSHFERKMGVYKSRLKLALPHTYRQHSRQQQHDRKGSNAMDELLLDTYEFLPELLLCVDIWGYNYRESVAKRHDCKNVREEELVGSETVSMGAMFPLGYFREVENLALDFKHDGNGLLRSVCDELLNIVCLWNDFKWTDDFDSVTLDRVMSFESDVTSSIVKIFDVYGHHLQALWSLSLLDQPEQLLTVNFTQPNAYYSDRSRGSLTASAGLQSRAAGLSTNSSQDIHGDLTIVDQVVATEIMEQRLAEDYWNQKVTALSLHSPGNGVMEVDIDSTSFELLDADTIRSWDHDTRVSHSLRPSDAYAVRSEMKALSAVTSYMMRSEVHDIGLSNGDGSGATSDDGVDQALVDASSRQLLAAVSRAQMVTRDALIGSEKLALHSASTQLADEGQRADLCASETDRVGHKESSVPVRDVPSRQALTDRNKRAVNSERAGLESEVHDGHTALEDSGRHDGDDANADTTLAAEQPELQDLVRLLALTKQSMQDLCSRRPRSARMREKVQTQSLQLAYQAVEIFRNMTNMYASQRR</sequence>
<dbReference type="EMBL" id="CANTFL010000740">
    <property type="protein sequence ID" value="CAI5727168.1"/>
    <property type="molecule type" value="Genomic_DNA"/>
</dbReference>
<feature type="region of interest" description="Disordered" evidence="1">
    <location>
        <begin position="679"/>
        <end position="745"/>
    </location>
</feature>
<feature type="compositionally biased region" description="Polar residues" evidence="1">
    <location>
        <begin position="698"/>
        <end position="707"/>
    </location>
</feature>
<feature type="compositionally biased region" description="Basic and acidic residues" evidence="1">
    <location>
        <begin position="1608"/>
        <end position="1643"/>
    </location>
</feature>
<evidence type="ECO:0000256" key="1">
    <source>
        <dbReference type="SAM" id="MobiDB-lite"/>
    </source>
</evidence>
<accession>A0AAV0TX01</accession>
<feature type="region of interest" description="Disordered" evidence="1">
    <location>
        <begin position="1"/>
        <end position="50"/>
    </location>
</feature>
<name>A0AAV0TX01_HYABA</name>
<keyword evidence="3" id="KW-1185">Reference proteome</keyword>
<feature type="region of interest" description="Disordered" evidence="1">
    <location>
        <begin position="1585"/>
        <end position="1647"/>
    </location>
</feature>
<dbReference type="Proteomes" id="UP001162031">
    <property type="component" value="Unassembled WGS sequence"/>
</dbReference>
<proteinExistence type="predicted"/>
<feature type="compositionally biased region" description="Polar residues" evidence="1">
    <location>
        <begin position="954"/>
        <end position="965"/>
    </location>
</feature>
<protein>
    <submittedName>
        <fullName evidence="2">Uncharacterized protein</fullName>
    </submittedName>
</protein>
<feature type="region of interest" description="Disordered" evidence="1">
    <location>
        <begin position="157"/>
        <end position="190"/>
    </location>
</feature>
<feature type="compositionally biased region" description="Acidic residues" evidence="1">
    <location>
        <begin position="978"/>
        <end position="988"/>
    </location>
</feature>
<feature type="region of interest" description="Disordered" evidence="1">
    <location>
        <begin position="946"/>
        <end position="990"/>
    </location>
</feature>
<organism evidence="2 3">
    <name type="scientific">Hyaloperonospora brassicae</name>
    <name type="common">Brassica downy mildew</name>
    <name type="synonym">Peronospora brassicae</name>
    <dbReference type="NCBI Taxonomy" id="162125"/>
    <lineage>
        <taxon>Eukaryota</taxon>
        <taxon>Sar</taxon>
        <taxon>Stramenopiles</taxon>
        <taxon>Oomycota</taxon>
        <taxon>Peronosporomycetes</taxon>
        <taxon>Peronosporales</taxon>
        <taxon>Peronosporaceae</taxon>
        <taxon>Hyaloperonospora</taxon>
    </lineage>
</organism>
<evidence type="ECO:0000313" key="2">
    <source>
        <dbReference type="EMBL" id="CAI5727168.1"/>
    </source>
</evidence>
<gene>
    <name evidence="2" type="ORF">HBR001_LOCUS4024</name>
</gene>
<feature type="compositionally biased region" description="Basic and acidic residues" evidence="1">
    <location>
        <begin position="1586"/>
        <end position="1595"/>
    </location>
</feature>
<feature type="compositionally biased region" description="Low complexity" evidence="1">
    <location>
        <begin position="16"/>
        <end position="26"/>
    </location>
</feature>